<accession>A0AAV6L9A9</accession>
<evidence type="ECO:0000313" key="1">
    <source>
        <dbReference type="EMBL" id="KAG5561625.1"/>
    </source>
</evidence>
<dbReference type="Proteomes" id="UP000823749">
    <property type="component" value="Chromosome 2"/>
</dbReference>
<dbReference type="AlphaFoldDB" id="A0AAV6L9A9"/>
<dbReference type="EMBL" id="JACTNZ010000002">
    <property type="protein sequence ID" value="KAG5561625.1"/>
    <property type="molecule type" value="Genomic_DNA"/>
</dbReference>
<evidence type="ECO:0000313" key="2">
    <source>
        <dbReference type="Proteomes" id="UP000823749"/>
    </source>
</evidence>
<keyword evidence="2" id="KW-1185">Reference proteome</keyword>
<comment type="caution">
    <text evidence="1">The sequence shown here is derived from an EMBL/GenBank/DDBJ whole genome shotgun (WGS) entry which is preliminary data.</text>
</comment>
<protein>
    <submittedName>
        <fullName evidence="1">Uncharacterized protein</fullName>
    </submittedName>
</protein>
<sequence length="63" mass="7319">MTGSQGFPRSRTLSTFNRVSFSRPSNLFPTILEHQILFLREAKNSMRNQPHPRIMPEIMQTST</sequence>
<reference evidence="1" key="1">
    <citation type="submission" date="2020-08" db="EMBL/GenBank/DDBJ databases">
        <title>Plant Genome Project.</title>
        <authorList>
            <person name="Zhang R.-G."/>
        </authorList>
    </citation>
    <scope>NUCLEOTIDE SEQUENCE</scope>
    <source>
        <strain evidence="1">WSP0</strain>
        <tissue evidence="1">Leaf</tissue>
    </source>
</reference>
<gene>
    <name evidence="1" type="ORF">RHGRI_004623</name>
</gene>
<organism evidence="1 2">
    <name type="scientific">Rhododendron griersonianum</name>
    <dbReference type="NCBI Taxonomy" id="479676"/>
    <lineage>
        <taxon>Eukaryota</taxon>
        <taxon>Viridiplantae</taxon>
        <taxon>Streptophyta</taxon>
        <taxon>Embryophyta</taxon>
        <taxon>Tracheophyta</taxon>
        <taxon>Spermatophyta</taxon>
        <taxon>Magnoliopsida</taxon>
        <taxon>eudicotyledons</taxon>
        <taxon>Gunneridae</taxon>
        <taxon>Pentapetalae</taxon>
        <taxon>asterids</taxon>
        <taxon>Ericales</taxon>
        <taxon>Ericaceae</taxon>
        <taxon>Ericoideae</taxon>
        <taxon>Rhodoreae</taxon>
        <taxon>Rhododendron</taxon>
    </lineage>
</organism>
<proteinExistence type="predicted"/>
<name>A0AAV6L9A9_9ERIC</name>